<evidence type="ECO:0000313" key="3">
    <source>
        <dbReference type="Proteomes" id="UP000563524"/>
    </source>
</evidence>
<keyword evidence="2" id="KW-0966">Cell projection</keyword>
<comment type="caution">
    <text evidence="2">The sequence shown here is derived from an EMBL/GenBank/DDBJ whole genome shotgun (WGS) entry which is preliminary data.</text>
</comment>
<dbReference type="AlphaFoldDB" id="A0A840I5R6"/>
<dbReference type="EMBL" id="JACHOB010000004">
    <property type="protein sequence ID" value="MBB4659613.1"/>
    <property type="molecule type" value="Genomic_DNA"/>
</dbReference>
<evidence type="ECO:0000259" key="1">
    <source>
        <dbReference type="Pfam" id="PF01052"/>
    </source>
</evidence>
<keyword evidence="2" id="KW-0969">Cilium</keyword>
<feature type="domain" description="Flagellar motor switch protein FliN-like C-terminal" evidence="1">
    <location>
        <begin position="171"/>
        <end position="240"/>
    </location>
</feature>
<dbReference type="SUPFAM" id="SSF101801">
    <property type="entry name" value="Surface presentation of antigens (SPOA)"/>
    <property type="match status" value="1"/>
</dbReference>
<organism evidence="2 3">
    <name type="scientific">Parvularcula dongshanensis</name>
    <dbReference type="NCBI Taxonomy" id="1173995"/>
    <lineage>
        <taxon>Bacteria</taxon>
        <taxon>Pseudomonadati</taxon>
        <taxon>Pseudomonadota</taxon>
        <taxon>Alphaproteobacteria</taxon>
        <taxon>Parvularculales</taxon>
        <taxon>Parvularculaceae</taxon>
        <taxon>Parvularcula</taxon>
    </lineage>
</organism>
<gene>
    <name evidence="2" type="ORF">GGQ59_002150</name>
</gene>
<protein>
    <submittedName>
        <fullName evidence="2">Flagellar motor switch/type III secretory pathway protein FliN</fullName>
    </submittedName>
</protein>
<sequence length="244" mass="25428">MTATGLALLVNAPRAWPDRLAAQRSRGEAQGPLAAELLTESLRRKVTFGSVRFARRSADAPPSDEEVLVVWPSAPAAPRLRFALPAATAEKLVDAAFAGPVTDEALRAAVLAELCGEAFGGWSTGQTIEEDGVPLATACFVLTLEDDDEIVVNVQTPSERPTAKGISAGRLLTASLPVEACLGELDLPYAKVSSLKPGDTLPLPPAAAEGIAMRLRGRLRPLARGEMGTDSGVRAVRLTGTAAA</sequence>
<accession>A0A840I5R6</accession>
<dbReference type="InterPro" id="IPR036429">
    <property type="entry name" value="SpoA-like_sf"/>
</dbReference>
<dbReference type="Pfam" id="PF01052">
    <property type="entry name" value="FliMN_C"/>
    <property type="match status" value="1"/>
</dbReference>
<dbReference type="InterPro" id="IPR001543">
    <property type="entry name" value="FliN-like_C"/>
</dbReference>
<dbReference type="Proteomes" id="UP000563524">
    <property type="component" value="Unassembled WGS sequence"/>
</dbReference>
<name>A0A840I5R6_9PROT</name>
<proteinExistence type="predicted"/>
<keyword evidence="3" id="KW-1185">Reference proteome</keyword>
<keyword evidence="2" id="KW-0282">Flagellum</keyword>
<dbReference type="RefSeq" id="WP_183818378.1">
    <property type="nucleotide sequence ID" value="NZ_JACHOB010000004.1"/>
</dbReference>
<evidence type="ECO:0000313" key="2">
    <source>
        <dbReference type="EMBL" id="MBB4659613.1"/>
    </source>
</evidence>
<reference evidence="2 3" key="1">
    <citation type="submission" date="2020-08" db="EMBL/GenBank/DDBJ databases">
        <title>Genomic Encyclopedia of Type Strains, Phase IV (KMG-IV): sequencing the most valuable type-strain genomes for metagenomic binning, comparative biology and taxonomic classification.</title>
        <authorList>
            <person name="Goeker M."/>
        </authorList>
    </citation>
    <scope>NUCLEOTIDE SEQUENCE [LARGE SCALE GENOMIC DNA]</scope>
    <source>
        <strain evidence="2 3">DSM 102850</strain>
    </source>
</reference>
<dbReference type="Gene3D" id="2.30.330.10">
    <property type="entry name" value="SpoA-like"/>
    <property type="match status" value="1"/>
</dbReference>